<evidence type="ECO:0000256" key="6">
    <source>
        <dbReference type="ARBA" id="ARBA00023136"/>
    </source>
</evidence>
<feature type="transmembrane region" description="Helical" evidence="7">
    <location>
        <begin position="324"/>
        <end position="340"/>
    </location>
</feature>
<comment type="caution">
    <text evidence="9">The sequence shown here is derived from an EMBL/GenBank/DDBJ whole genome shotgun (WGS) entry which is preliminary data.</text>
</comment>
<sequence>MDTGLARVTISAPRRRVDVALPEHVPLAELLPEVLQHAGEDLADVGERHGGWVLRRAGGGILETGRGLHPQGVRDGEVLHLCPADDEWPELEYDDVAEAVAEAARQRGGVWSPATTRVAALVLAAIALTAGLAVLWRGVAGGAGLGLAVLLLLAAATASRAFGAGRAAVLLGGFALAYAGVGGAVLAGPADPGGALLAGSVALLLAAAAGGFGVATGVPVFAAGATAGTLGAVAAFTGPAVLLAVLVCGVALLPALAIRVGRLPRPPVDVPDDPALEAIRRRPDRVAVLAAVDRTDELLTGLLAGHAVLVAGAAVALARIDTPAARALLGAGAVALLLRSRLFRARRQRLPLLAGGLAAALALGVDLLGAAGPGALPVAALGCVLLALAGVAWPALPPSRSPARVADVLDVLATVAVIPLACAVAGLYEAVSGIAF</sequence>
<dbReference type="PIRSF" id="PIRSF017804">
    <property type="entry name" value="Secretion_EccD1"/>
    <property type="match status" value="1"/>
</dbReference>
<proteinExistence type="inferred from homology"/>
<feature type="transmembrane region" description="Helical" evidence="7">
    <location>
        <begin position="298"/>
        <end position="318"/>
    </location>
</feature>
<feature type="transmembrane region" description="Helical" evidence="7">
    <location>
        <begin position="168"/>
        <end position="188"/>
    </location>
</feature>
<evidence type="ECO:0000256" key="2">
    <source>
        <dbReference type="ARBA" id="ARBA00006162"/>
    </source>
</evidence>
<dbReference type="Proteomes" id="UP000546162">
    <property type="component" value="Unassembled WGS sequence"/>
</dbReference>
<evidence type="ECO:0000256" key="3">
    <source>
        <dbReference type="ARBA" id="ARBA00022475"/>
    </source>
</evidence>
<evidence type="ECO:0000313" key="10">
    <source>
        <dbReference type="Proteomes" id="UP000546162"/>
    </source>
</evidence>
<dbReference type="RefSeq" id="WP_185038193.1">
    <property type="nucleotide sequence ID" value="NZ_BAABFG010000005.1"/>
</dbReference>
<evidence type="ECO:0000256" key="1">
    <source>
        <dbReference type="ARBA" id="ARBA00004651"/>
    </source>
</evidence>
<organism evidence="9 10">
    <name type="scientific">Actinoplanes octamycinicus</name>
    <dbReference type="NCBI Taxonomy" id="135948"/>
    <lineage>
        <taxon>Bacteria</taxon>
        <taxon>Bacillati</taxon>
        <taxon>Actinomycetota</taxon>
        <taxon>Actinomycetes</taxon>
        <taxon>Micromonosporales</taxon>
        <taxon>Micromonosporaceae</taxon>
        <taxon>Actinoplanes</taxon>
    </lineage>
</organism>
<evidence type="ECO:0000256" key="7">
    <source>
        <dbReference type="SAM" id="Phobius"/>
    </source>
</evidence>
<dbReference type="NCBIfam" id="TIGR03920">
    <property type="entry name" value="T7SS_EccD"/>
    <property type="match status" value="1"/>
</dbReference>
<feature type="transmembrane region" description="Helical" evidence="7">
    <location>
        <begin position="143"/>
        <end position="162"/>
    </location>
</feature>
<dbReference type="Gene3D" id="3.10.20.90">
    <property type="entry name" value="Phosphatidylinositol 3-kinase Catalytic Subunit, Chain A, domain 1"/>
    <property type="match status" value="1"/>
</dbReference>
<feature type="domain" description="EccD-like transmembrane" evidence="8">
    <location>
        <begin position="116"/>
        <end position="433"/>
    </location>
</feature>
<dbReference type="Pfam" id="PF08817">
    <property type="entry name" value="YukD"/>
    <property type="match status" value="1"/>
</dbReference>
<dbReference type="InterPro" id="IPR044049">
    <property type="entry name" value="EccD_transm"/>
</dbReference>
<feature type="transmembrane region" description="Helical" evidence="7">
    <location>
        <begin position="352"/>
        <end position="372"/>
    </location>
</feature>
<keyword evidence="6 7" id="KW-0472">Membrane</keyword>
<dbReference type="Pfam" id="PF19053">
    <property type="entry name" value="EccD"/>
    <property type="match status" value="1"/>
</dbReference>
<feature type="transmembrane region" description="Helical" evidence="7">
    <location>
        <begin position="408"/>
        <end position="428"/>
    </location>
</feature>
<protein>
    <submittedName>
        <fullName evidence="9">Type VII secretion integral membrane protein EccD</fullName>
    </submittedName>
</protein>
<feature type="transmembrane region" description="Helical" evidence="7">
    <location>
        <begin position="233"/>
        <end position="256"/>
    </location>
</feature>
<evidence type="ECO:0000259" key="8">
    <source>
        <dbReference type="Pfam" id="PF19053"/>
    </source>
</evidence>
<dbReference type="InterPro" id="IPR024962">
    <property type="entry name" value="YukD-like"/>
</dbReference>
<keyword evidence="5 7" id="KW-1133">Transmembrane helix</keyword>
<keyword evidence="3" id="KW-1003">Cell membrane</keyword>
<dbReference type="EMBL" id="JACHNB010000001">
    <property type="protein sequence ID" value="MBB4737830.1"/>
    <property type="molecule type" value="Genomic_DNA"/>
</dbReference>
<evidence type="ECO:0000256" key="4">
    <source>
        <dbReference type="ARBA" id="ARBA00022692"/>
    </source>
</evidence>
<dbReference type="AlphaFoldDB" id="A0A7W7GT55"/>
<name>A0A7W7GT55_9ACTN</name>
<feature type="transmembrane region" description="Helical" evidence="7">
    <location>
        <begin position="378"/>
        <end position="396"/>
    </location>
</feature>
<feature type="transmembrane region" description="Helical" evidence="7">
    <location>
        <begin position="118"/>
        <end position="136"/>
    </location>
</feature>
<dbReference type="GO" id="GO:0005886">
    <property type="term" value="C:plasma membrane"/>
    <property type="evidence" value="ECO:0007669"/>
    <property type="project" value="UniProtKB-SubCell"/>
</dbReference>
<comment type="subcellular location">
    <subcellularLocation>
        <location evidence="1">Cell membrane</location>
        <topology evidence="1">Multi-pass membrane protein</topology>
    </subcellularLocation>
</comment>
<dbReference type="InterPro" id="IPR006707">
    <property type="entry name" value="T7SS_EccD"/>
</dbReference>
<evidence type="ECO:0000256" key="5">
    <source>
        <dbReference type="ARBA" id="ARBA00022989"/>
    </source>
</evidence>
<reference evidence="9 10" key="1">
    <citation type="submission" date="2020-08" db="EMBL/GenBank/DDBJ databases">
        <title>Sequencing the genomes of 1000 actinobacteria strains.</title>
        <authorList>
            <person name="Klenk H.-P."/>
        </authorList>
    </citation>
    <scope>NUCLEOTIDE SEQUENCE [LARGE SCALE GENOMIC DNA]</scope>
    <source>
        <strain evidence="9 10">DSM 45809</strain>
    </source>
</reference>
<evidence type="ECO:0000313" key="9">
    <source>
        <dbReference type="EMBL" id="MBB4737830.1"/>
    </source>
</evidence>
<gene>
    <name evidence="9" type="ORF">BJY16_001289</name>
</gene>
<accession>A0A7W7GT55</accession>
<comment type="similarity">
    <text evidence="2">Belongs to the EccD/Snm4 family.</text>
</comment>
<feature type="transmembrane region" description="Helical" evidence="7">
    <location>
        <begin position="195"/>
        <end position="221"/>
    </location>
</feature>
<keyword evidence="4 7" id="KW-0812">Transmembrane</keyword>
<keyword evidence="10" id="KW-1185">Reference proteome</keyword>